<evidence type="ECO:0000313" key="2">
    <source>
        <dbReference type="EMBL" id="MBW7462150.1"/>
    </source>
</evidence>
<reference evidence="2 3" key="1">
    <citation type="submission" date="2021-07" db="EMBL/GenBank/DDBJ databases">
        <title>Paenibacillus radiodurans sp. nov., isolated from the southeastern edge of Tengger Desert.</title>
        <authorList>
            <person name="Zhang G."/>
        </authorList>
    </citation>
    <scope>NUCLEOTIDE SEQUENCE [LARGE SCALE GENOMIC DNA]</scope>
    <source>
        <strain evidence="2 3">CCM 7311</strain>
    </source>
</reference>
<organism evidence="2 3">
    <name type="scientific">Paenibacillus sepulcri</name>
    <dbReference type="NCBI Taxonomy" id="359917"/>
    <lineage>
        <taxon>Bacteria</taxon>
        <taxon>Bacillati</taxon>
        <taxon>Bacillota</taxon>
        <taxon>Bacilli</taxon>
        <taxon>Bacillales</taxon>
        <taxon>Paenibacillaceae</taxon>
        <taxon>Paenibacillus</taxon>
    </lineage>
</organism>
<dbReference type="Proteomes" id="UP001519887">
    <property type="component" value="Unassembled WGS sequence"/>
</dbReference>
<dbReference type="GO" id="GO:0003677">
    <property type="term" value="F:DNA binding"/>
    <property type="evidence" value="ECO:0007669"/>
    <property type="project" value="UniProtKB-KW"/>
</dbReference>
<accession>A0ABS7CMK9</accession>
<keyword evidence="2" id="KW-0238">DNA-binding</keyword>
<evidence type="ECO:0000313" key="3">
    <source>
        <dbReference type="Proteomes" id="UP001519887"/>
    </source>
</evidence>
<feature type="non-terminal residue" evidence="2">
    <location>
        <position position="121"/>
    </location>
</feature>
<protein>
    <submittedName>
        <fullName evidence="2">DNA-binding response regulator</fullName>
    </submittedName>
</protein>
<name>A0ABS7CMK9_9BACL</name>
<gene>
    <name evidence="2" type="ORF">K0U00_49685</name>
</gene>
<comment type="caution">
    <text evidence="2">The sequence shown here is derived from an EMBL/GenBank/DDBJ whole genome shotgun (WGS) entry which is preliminary data.</text>
</comment>
<dbReference type="Pfam" id="PF17853">
    <property type="entry name" value="GGDEF_2"/>
    <property type="match status" value="1"/>
</dbReference>
<feature type="domain" description="CdaR GGDEF-like" evidence="1">
    <location>
        <begin position="32"/>
        <end position="106"/>
    </location>
</feature>
<evidence type="ECO:0000259" key="1">
    <source>
        <dbReference type="Pfam" id="PF17853"/>
    </source>
</evidence>
<proteinExistence type="predicted"/>
<dbReference type="InterPro" id="IPR041522">
    <property type="entry name" value="CdaR_GGDEF"/>
</dbReference>
<keyword evidence="3" id="KW-1185">Reference proteome</keyword>
<feature type="non-terminal residue" evidence="2">
    <location>
        <position position="1"/>
    </location>
</feature>
<sequence>FGCGQSTESHNYDEEILRLAAFDMVNETISDGFGLLLRTREERMVVIAFGRQDESALYEQTFRLAEEARHRIEKFLKFTVTVGIGRVCSSASGLPGSYSGALSALEYRFLLGKNRIHSILD</sequence>
<dbReference type="EMBL" id="JAHZIK010003630">
    <property type="protein sequence ID" value="MBW7462150.1"/>
    <property type="molecule type" value="Genomic_DNA"/>
</dbReference>